<dbReference type="Proteomes" id="UP000758603">
    <property type="component" value="Unassembled WGS sequence"/>
</dbReference>
<dbReference type="Pfam" id="PF14856">
    <property type="entry name" value="Hce2"/>
    <property type="match status" value="1"/>
</dbReference>
<evidence type="ECO:0000313" key="3">
    <source>
        <dbReference type="EMBL" id="KAH6647700.1"/>
    </source>
</evidence>
<evidence type="ECO:0000313" key="4">
    <source>
        <dbReference type="Proteomes" id="UP000758603"/>
    </source>
</evidence>
<reference evidence="3" key="1">
    <citation type="journal article" date="2021" name="Nat. Commun.">
        <title>Genetic determinants of endophytism in the Arabidopsis root mycobiome.</title>
        <authorList>
            <person name="Mesny F."/>
            <person name="Miyauchi S."/>
            <person name="Thiergart T."/>
            <person name="Pickel B."/>
            <person name="Atanasova L."/>
            <person name="Karlsson M."/>
            <person name="Huettel B."/>
            <person name="Barry K.W."/>
            <person name="Haridas S."/>
            <person name="Chen C."/>
            <person name="Bauer D."/>
            <person name="Andreopoulos W."/>
            <person name="Pangilinan J."/>
            <person name="LaButti K."/>
            <person name="Riley R."/>
            <person name="Lipzen A."/>
            <person name="Clum A."/>
            <person name="Drula E."/>
            <person name="Henrissat B."/>
            <person name="Kohler A."/>
            <person name="Grigoriev I.V."/>
            <person name="Martin F.M."/>
            <person name="Hacquard S."/>
        </authorList>
    </citation>
    <scope>NUCLEOTIDE SEQUENCE</scope>
    <source>
        <strain evidence="3">MPI-SDFR-AT-0073</strain>
    </source>
</reference>
<gene>
    <name evidence="3" type="ORF">BKA67DRAFT_662471</name>
</gene>
<proteinExistence type="predicted"/>
<name>A0A9P8RNZ5_9PEZI</name>
<dbReference type="InterPro" id="IPR029226">
    <property type="entry name" value="Ecp2-like"/>
</dbReference>
<sequence>MRCLQSFWTFVLISLEATTSTAISIDLRAVAPGTAGPVIPYADNYTTLASGVRIYGTPSLALLSGETTSDGNGLSERGDVSLSPGGEIMAQRDTADWCINEVYDNQGSDNSPLISDCQAVAKQVYALVGNNKAYFGRSECNPDAAGQFTCYFPVVSFQTCMFGVSTISSGPSISVRVGWQDVGDIIMSSISQFGNKPVSGKVGSSGEMQCPDEGTGKASLFATAWGLYHS</sequence>
<evidence type="ECO:0000259" key="2">
    <source>
        <dbReference type="Pfam" id="PF14856"/>
    </source>
</evidence>
<feature type="signal peptide" evidence="1">
    <location>
        <begin position="1"/>
        <end position="22"/>
    </location>
</feature>
<keyword evidence="1" id="KW-0732">Signal</keyword>
<organism evidence="3 4">
    <name type="scientific">Truncatella angustata</name>
    <dbReference type="NCBI Taxonomy" id="152316"/>
    <lineage>
        <taxon>Eukaryota</taxon>
        <taxon>Fungi</taxon>
        <taxon>Dikarya</taxon>
        <taxon>Ascomycota</taxon>
        <taxon>Pezizomycotina</taxon>
        <taxon>Sordariomycetes</taxon>
        <taxon>Xylariomycetidae</taxon>
        <taxon>Amphisphaeriales</taxon>
        <taxon>Sporocadaceae</taxon>
        <taxon>Truncatella</taxon>
    </lineage>
</organism>
<accession>A0A9P8RNZ5</accession>
<dbReference type="OrthoDB" id="73875at2759"/>
<dbReference type="GeneID" id="70136897"/>
<feature type="domain" description="Ecp2 effector protein-like" evidence="2">
    <location>
        <begin position="98"/>
        <end position="210"/>
    </location>
</feature>
<feature type="chain" id="PRO_5040233450" evidence="1">
    <location>
        <begin position="23"/>
        <end position="230"/>
    </location>
</feature>
<comment type="caution">
    <text evidence="3">The sequence shown here is derived from an EMBL/GenBank/DDBJ whole genome shotgun (WGS) entry which is preliminary data.</text>
</comment>
<protein>
    <submittedName>
        <fullName evidence="3">Necrosis-inducing factor-domain-containing protein</fullName>
    </submittedName>
</protein>
<dbReference type="EMBL" id="JAGPXC010000008">
    <property type="protein sequence ID" value="KAH6647700.1"/>
    <property type="molecule type" value="Genomic_DNA"/>
</dbReference>
<dbReference type="AlphaFoldDB" id="A0A9P8RNZ5"/>
<evidence type="ECO:0000256" key="1">
    <source>
        <dbReference type="SAM" id="SignalP"/>
    </source>
</evidence>
<keyword evidence="4" id="KW-1185">Reference proteome</keyword>
<dbReference type="RefSeq" id="XP_045954212.1">
    <property type="nucleotide sequence ID" value="XM_046108006.1"/>
</dbReference>